<evidence type="ECO:0000313" key="1">
    <source>
        <dbReference type="EMBL" id="KDO23660.1"/>
    </source>
</evidence>
<evidence type="ECO:0000313" key="2">
    <source>
        <dbReference type="Proteomes" id="UP000030745"/>
    </source>
</evidence>
<accession>A0A067C3G5</accession>
<keyword evidence="2" id="KW-1185">Reference proteome</keyword>
<dbReference type="EMBL" id="KK583251">
    <property type="protein sequence ID" value="KDO23660.1"/>
    <property type="molecule type" value="Genomic_DNA"/>
</dbReference>
<protein>
    <submittedName>
        <fullName evidence="1">Uncharacterized protein</fullName>
    </submittedName>
</protein>
<dbReference type="KEGG" id="spar:SPRG_11108"/>
<sequence length="305" mass="34155">MTITSIRVEPDWVEVLGPWLASPHAQHLWFQHKIARSNDSLCRLVVAARFLSSLDLDIAQAGGLPPINDDGQARFENLSALRVQVHDIDAPFVQDLFQRLDPRRLTHLTIYCESDFSYVLDALPRYTALQELEFGESRFHHVASLPLSGMPALRSARFFDVGLSDQAVDALVRLLADAPALAKLVWNTSNETAYVRAAIARSLRHWINHGVRDIQLDFRHMAKNSELAAGLRHAASPLGAIISVAPNNMAPLFKALATCAGVTLQQSYYTGPQDSFYLVMKALARNLAFERHRESWRVRSPPYHA</sequence>
<dbReference type="SUPFAM" id="SSF52047">
    <property type="entry name" value="RNI-like"/>
    <property type="match status" value="1"/>
</dbReference>
<dbReference type="GeneID" id="24133177"/>
<reference evidence="1 2" key="1">
    <citation type="journal article" date="2013" name="PLoS Genet.">
        <title>Distinctive expansion of potential virulence genes in the genome of the oomycete fish pathogen Saprolegnia parasitica.</title>
        <authorList>
            <person name="Jiang R.H."/>
            <person name="de Bruijn I."/>
            <person name="Haas B.J."/>
            <person name="Belmonte R."/>
            <person name="Lobach L."/>
            <person name="Christie J."/>
            <person name="van den Ackerveken G."/>
            <person name="Bottin A."/>
            <person name="Bulone V."/>
            <person name="Diaz-Moreno S.M."/>
            <person name="Dumas B."/>
            <person name="Fan L."/>
            <person name="Gaulin E."/>
            <person name="Govers F."/>
            <person name="Grenville-Briggs L.J."/>
            <person name="Horner N.R."/>
            <person name="Levin J.Z."/>
            <person name="Mammella M."/>
            <person name="Meijer H.J."/>
            <person name="Morris P."/>
            <person name="Nusbaum C."/>
            <person name="Oome S."/>
            <person name="Phillips A.J."/>
            <person name="van Rooyen D."/>
            <person name="Rzeszutek E."/>
            <person name="Saraiva M."/>
            <person name="Secombes C.J."/>
            <person name="Seidl M.F."/>
            <person name="Snel B."/>
            <person name="Stassen J.H."/>
            <person name="Sykes S."/>
            <person name="Tripathy S."/>
            <person name="van den Berg H."/>
            <person name="Vega-Arreguin J.C."/>
            <person name="Wawra S."/>
            <person name="Young S.K."/>
            <person name="Zeng Q."/>
            <person name="Dieguez-Uribeondo J."/>
            <person name="Russ C."/>
            <person name="Tyler B.M."/>
            <person name="van West P."/>
        </authorList>
    </citation>
    <scope>NUCLEOTIDE SEQUENCE [LARGE SCALE GENOMIC DNA]</scope>
    <source>
        <strain evidence="1 2">CBS 223.65</strain>
    </source>
</reference>
<organism evidence="1 2">
    <name type="scientific">Saprolegnia parasitica (strain CBS 223.65)</name>
    <dbReference type="NCBI Taxonomy" id="695850"/>
    <lineage>
        <taxon>Eukaryota</taxon>
        <taxon>Sar</taxon>
        <taxon>Stramenopiles</taxon>
        <taxon>Oomycota</taxon>
        <taxon>Saprolegniomycetes</taxon>
        <taxon>Saprolegniales</taxon>
        <taxon>Saprolegniaceae</taxon>
        <taxon>Saprolegnia</taxon>
    </lineage>
</organism>
<name>A0A067C3G5_SAPPC</name>
<gene>
    <name evidence="1" type="ORF">SPRG_11108</name>
</gene>
<dbReference type="VEuPathDB" id="FungiDB:SPRG_11108"/>
<proteinExistence type="predicted"/>
<dbReference type="AlphaFoldDB" id="A0A067C3G5"/>
<dbReference type="RefSeq" id="XP_012205643.1">
    <property type="nucleotide sequence ID" value="XM_012350253.1"/>
</dbReference>
<dbReference type="Proteomes" id="UP000030745">
    <property type="component" value="Unassembled WGS sequence"/>
</dbReference>